<protein>
    <submittedName>
        <fullName evidence="2">Uncharacterized protein</fullName>
    </submittedName>
</protein>
<evidence type="ECO:0000256" key="1">
    <source>
        <dbReference type="SAM" id="MobiDB-lite"/>
    </source>
</evidence>
<dbReference type="Proteomes" id="UP000230002">
    <property type="component" value="Unassembled WGS sequence"/>
</dbReference>
<gene>
    <name evidence="2" type="ORF">GSI_05127</name>
</gene>
<organism evidence="2 3">
    <name type="scientific">Ganoderma sinense ZZ0214-1</name>
    <dbReference type="NCBI Taxonomy" id="1077348"/>
    <lineage>
        <taxon>Eukaryota</taxon>
        <taxon>Fungi</taxon>
        <taxon>Dikarya</taxon>
        <taxon>Basidiomycota</taxon>
        <taxon>Agaricomycotina</taxon>
        <taxon>Agaricomycetes</taxon>
        <taxon>Polyporales</taxon>
        <taxon>Polyporaceae</taxon>
        <taxon>Ganoderma</taxon>
    </lineage>
</organism>
<comment type="caution">
    <text evidence="2">The sequence shown here is derived from an EMBL/GenBank/DDBJ whole genome shotgun (WGS) entry which is preliminary data.</text>
</comment>
<sequence>MGHTSKTTRSASRKAGNGDAHSKTVSQAGFLPKEAYTILRTYCTQVTRHPSKAQFQELVGTIRRIPGCEGCQTKKLRAYFKERRKTEARARMAAEIKAKNRPKPVDIIGVAPTLPSSSQLSTLPAKPHPQSSQSPPLPTLRLHDPSPSRSNGVPTTFVDLSKWLKEVNARFTADLAYLEGLR</sequence>
<dbReference type="EMBL" id="AYKW01000010">
    <property type="protein sequence ID" value="PIL32425.1"/>
    <property type="molecule type" value="Genomic_DNA"/>
</dbReference>
<feature type="region of interest" description="Disordered" evidence="1">
    <location>
        <begin position="116"/>
        <end position="153"/>
    </location>
</feature>
<evidence type="ECO:0000313" key="2">
    <source>
        <dbReference type="EMBL" id="PIL32425.1"/>
    </source>
</evidence>
<dbReference type="OrthoDB" id="2762377at2759"/>
<accession>A0A2G8SF67</accession>
<dbReference type="AlphaFoldDB" id="A0A2G8SF67"/>
<name>A0A2G8SF67_9APHY</name>
<keyword evidence="3" id="KW-1185">Reference proteome</keyword>
<evidence type="ECO:0000313" key="3">
    <source>
        <dbReference type="Proteomes" id="UP000230002"/>
    </source>
</evidence>
<feature type="region of interest" description="Disordered" evidence="1">
    <location>
        <begin position="1"/>
        <end position="26"/>
    </location>
</feature>
<feature type="compositionally biased region" description="Polar residues" evidence="1">
    <location>
        <begin position="1"/>
        <end position="10"/>
    </location>
</feature>
<reference evidence="2 3" key="1">
    <citation type="journal article" date="2015" name="Sci. Rep.">
        <title>Chromosome-level genome map provides insights into diverse defense mechanisms in the medicinal fungus Ganoderma sinense.</title>
        <authorList>
            <person name="Zhu Y."/>
            <person name="Xu J."/>
            <person name="Sun C."/>
            <person name="Zhou S."/>
            <person name="Xu H."/>
            <person name="Nelson D.R."/>
            <person name="Qian J."/>
            <person name="Song J."/>
            <person name="Luo H."/>
            <person name="Xiang L."/>
            <person name="Li Y."/>
            <person name="Xu Z."/>
            <person name="Ji A."/>
            <person name="Wang L."/>
            <person name="Lu S."/>
            <person name="Hayward A."/>
            <person name="Sun W."/>
            <person name="Li X."/>
            <person name="Schwartz D.C."/>
            <person name="Wang Y."/>
            <person name="Chen S."/>
        </authorList>
    </citation>
    <scope>NUCLEOTIDE SEQUENCE [LARGE SCALE GENOMIC DNA]</scope>
    <source>
        <strain evidence="2 3">ZZ0214-1</strain>
    </source>
</reference>
<proteinExistence type="predicted"/>
<feature type="compositionally biased region" description="Low complexity" evidence="1">
    <location>
        <begin position="116"/>
        <end position="134"/>
    </location>
</feature>